<dbReference type="STRING" id="1123269.NX02_04390"/>
<dbReference type="EMBL" id="CP006644">
    <property type="protein sequence ID" value="AHE52625.1"/>
    <property type="molecule type" value="Genomic_DNA"/>
</dbReference>
<evidence type="ECO:0000313" key="3">
    <source>
        <dbReference type="Proteomes" id="UP000018851"/>
    </source>
</evidence>
<dbReference type="EMBL" id="CP006644">
    <property type="protein sequence ID" value="AHE57419.1"/>
    <property type="molecule type" value="Genomic_DNA"/>
</dbReference>
<sequence length="82" mass="8517">MTFDEVAEAAMLVGTYKQLADARARVNETVIQIAGALPAVQDAINNTVSSQVQSQVTAALDASIASTVDRLTAMGIELPVAI</sequence>
<dbReference type="HOGENOM" id="CLU_2556539_0_0_5"/>
<name>W0AHN5_9SPHN</name>
<keyword evidence="3" id="KW-1185">Reference proteome</keyword>
<dbReference type="PATRIC" id="fig|1123269.5.peg.5736"/>
<gene>
    <name evidence="1" type="ORF">NX02_04390</name>
    <name evidence="2" type="ORF">NX02_29260</name>
</gene>
<dbReference type="Proteomes" id="UP000018851">
    <property type="component" value="Chromosome"/>
</dbReference>
<accession>W0AHN5</accession>
<reference evidence="2 3" key="1">
    <citation type="submission" date="2013-07" db="EMBL/GenBank/DDBJ databases">
        <title>Completed genome of Sphingomonas sanxanigenens NX02.</title>
        <authorList>
            <person name="Ma T."/>
            <person name="Huang H."/>
            <person name="Wu M."/>
            <person name="Li X."/>
            <person name="Li G."/>
        </authorList>
    </citation>
    <scope>NUCLEOTIDE SEQUENCE [LARGE SCALE GENOMIC DNA]</scope>
    <source>
        <strain evidence="2 3">NX02</strain>
    </source>
</reference>
<dbReference type="AlphaFoldDB" id="W0AHN5"/>
<proteinExistence type="predicted"/>
<protein>
    <submittedName>
        <fullName evidence="2">Uncharacterized protein</fullName>
    </submittedName>
</protein>
<organism evidence="2 3">
    <name type="scientific">Sphingomonas sanxanigenens DSM 19645 = NX02</name>
    <dbReference type="NCBI Taxonomy" id="1123269"/>
    <lineage>
        <taxon>Bacteria</taxon>
        <taxon>Pseudomonadati</taxon>
        <taxon>Pseudomonadota</taxon>
        <taxon>Alphaproteobacteria</taxon>
        <taxon>Sphingomonadales</taxon>
        <taxon>Sphingomonadaceae</taxon>
        <taxon>Sphingomonas</taxon>
    </lineage>
</organism>
<dbReference type="KEGG" id="ssan:NX02_29260"/>
<evidence type="ECO:0000313" key="2">
    <source>
        <dbReference type="EMBL" id="AHE57419.1"/>
    </source>
</evidence>
<evidence type="ECO:0000313" key="1">
    <source>
        <dbReference type="EMBL" id="AHE52625.1"/>
    </source>
</evidence>
<dbReference type="RefSeq" id="WP_025290923.1">
    <property type="nucleotide sequence ID" value="NZ_CP006644.1"/>
</dbReference>
<dbReference type="KEGG" id="ssan:NX02_04390"/>